<dbReference type="AlphaFoldDB" id="A0A2P6R8W2"/>
<evidence type="ECO:0000313" key="1">
    <source>
        <dbReference type="EMBL" id="PRQ26653.1"/>
    </source>
</evidence>
<accession>A0A2P6R8W2</accession>
<dbReference type="Proteomes" id="UP000238479">
    <property type="component" value="Chromosome 3"/>
</dbReference>
<dbReference type="Gramene" id="PRQ42852">
    <property type="protein sequence ID" value="PRQ42852"/>
    <property type="gene ID" value="RchiOBHm_Chr3g0462131"/>
</dbReference>
<reference evidence="2 3" key="1">
    <citation type="journal article" date="2018" name="Nat. Genet.">
        <title>The Rosa genome provides new insights in the design of modern roses.</title>
        <authorList>
            <person name="Bendahmane M."/>
        </authorList>
    </citation>
    <scope>NUCLEOTIDE SEQUENCE [LARGE SCALE GENOMIC DNA]</scope>
    <source>
        <strain evidence="3">cv. Old Blush</strain>
    </source>
</reference>
<evidence type="ECO:0000313" key="2">
    <source>
        <dbReference type="EMBL" id="PRQ42852.1"/>
    </source>
</evidence>
<sequence>MTTGRPITNGLTFETLYRPSFYVTCLGPDELSNCSSANISGNRPNYLLSGKL</sequence>
<dbReference type="Proteomes" id="UP000238479">
    <property type="component" value="Chromosome 6"/>
</dbReference>
<comment type="caution">
    <text evidence="2">The sequence shown here is derived from an EMBL/GenBank/DDBJ whole genome shotgun (WGS) entry which is preliminary data.</text>
</comment>
<dbReference type="EMBL" id="PDCK01000044">
    <property type="protein sequence ID" value="PRQ26653.1"/>
    <property type="molecule type" value="Genomic_DNA"/>
</dbReference>
<dbReference type="EMBL" id="PDCK01000041">
    <property type="protein sequence ID" value="PRQ42852.1"/>
    <property type="molecule type" value="Genomic_DNA"/>
</dbReference>
<dbReference type="Gramene" id="PRQ26653">
    <property type="protein sequence ID" value="PRQ26653"/>
    <property type="gene ID" value="RchiOBHm_Chr6g0296931"/>
</dbReference>
<name>A0A2P6R8W2_ROSCH</name>
<organism evidence="2 3">
    <name type="scientific">Rosa chinensis</name>
    <name type="common">China rose</name>
    <dbReference type="NCBI Taxonomy" id="74649"/>
    <lineage>
        <taxon>Eukaryota</taxon>
        <taxon>Viridiplantae</taxon>
        <taxon>Streptophyta</taxon>
        <taxon>Embryophyta</taxon>
        <taxon>Tracheophyta</taxon>
        <taxon>Spermatophyta</taxon>
        <taxon>Magnoliopsida</taxon>
        <taxon>eudicotyledons</taxon>
        <taxon>Gunneridae</taxon>
        <taxon>Pentapetalae</taxon>
        <taxon>rosids</taxon>
        <taxon>fabids</taxon>
        <taxon>Rosales</taxon>
        <taxon>Rosaceae</taxon>
        <taxon>Rosoideae</taxon>
        <taxon>Rosoideae incertae sedis</taxon>
        <taxon>Rosa</taxon>
    </lineage>
</organism>
<proteinExistence type="predicted"/>
<protein>
    <submittedName>
        <fullName evidence="2">Uncharacterized protein</fullName>
    </submittedName>
</protein>
<evidence type="ECO:0000313" key="3">
    <source>
        <dbReference type="Proteomes" id="UP000238479"/>
    </source>
</evidence>
<keyword evidence="3" id="KW-1185">Reference proteome</keyword>
<gene>
    <name evidence="2" type="ORF">RchiOBHm_Chr3g0462131</name>
    <name evidence="1" type="ORF">RchiOBHm_Chr6g0296931</name>
</gene>